<sequence length="245" mass="27149">MDGMNVVGDLFGDGKMFLPQVVKSARVMKQAVAYLIPYIEAEKSEETKAKGKIVMATVKGDVHDIGKNIVGVVLQCNNYEVIDLGVMVPADKILQAAKEHNADIIGLSGLITPSLDEMVHVAKEMQRRGMDLPLLIGGATTSKAHTAVKIEPQYEHPVIYVTDASRAVGVAGKLLTPALKTPYVAEIREEYEKVRERNAKRRPKAADLDYTQARKRRFRTDWNNHTPAEPNMLGLKPSMITTWKN</sequence>
<keyword evidence="1" id="KW-0479">Metal-binding</keyword>
<gene>
    <name evidence="5" type="ORF">HORIV_36170</name>
</gene>
<dbReference type="PANTHER" id="PTHR45833">
    <property type="entry name" value="METHIONINE SYNTHASE"/>
    <property type="match status" value="1"/>
</dbReference>
<dbReference type="PROSITE" id="PS51332">
    <property type="entry name" value="B12_BINDING"/>
    <property type="match status" value="1"/>
</dbReference>
<accession>A0ABM7GKU7</accession>
<dbReference type="InterPro" id="IPR033706">
    <property type="entry name" value="Met_synthase_B12-bd"/>
</dbReference>
<dbReference type="SMART" id="SM01018">
    <property type="entry name" value="B12-binding_2"/>
    <property type="match status" value="1"/>
</dbReference>
<evidence type="ECO:0008006" key="7">
    <source>
        <dbReference type="Google" id="ProtNLM"/>
    </source>
</evidence>
<dbReference type="Proteomes" id="UP000289555">
    <property type="component" value="Chromosome"/>
</dbReference>
<dbReference type="CDD" id="cd02069">
    <property type="entry name" value="methionine_synthase_B12_BD"/>
    <property type="match status" value="1"/>
</dbReference>
<dbReference type="InterPro" id="IPR036594">
    <property type="entry name" value="Meth_synthase_dom"/>
</dbReference>
<dbReference type="InterPro" id="IPR006158">
    <property type="entry name" value="Cobalamin-bd"/>
</dbReference>
<protein>
    <recommendedName>
        <fullName evidence="7">Methionine synthase</fullName>
    </recommendedName>
</protein>
<evidence type="ECO:0000259" key="4">
    <source>
        <dbReference type="PROSITE" id="PS51337"/>
    </source>
</evidence>
<reference evidence="6" key="1">
    <citation type="journal article" date="2019" name="Microbiol. Resour. Announc.">
        <title>Complete Genome Sequence of Halomonas olivaria, a Moderately Halophilic Bacterium Isolated from Olive Processing Effluents, Obtained by Nanopore Sequencing.</title>
        <authorList>
            <person name="Nagata S."/>
            <person name="Ii K.M."/>
            <person name="Tsukimi T."/>
            <person name="Miura M.C."/>
            <person name="Galipon J."/>
            <person name="Arakawa K."/>
        </authorList>
    </citation>
    <scope>NUCLEOTIDE SEQUENCE [LARGE SCALE GENOMIC DNA]</scope>
    <source>
        <strain evidence="6">TYRC17</strain>
    </source>
</reference>
<dbReference type="EMBL" id="AP019416">
    <property type="protein sequence ID" value="BBI51196.1"/>
    <property type="molecule type" value="Genomic_DNA"/>
</dbReference>
<dbReference type="SUPFAM" id="SSF52242">
    <property type="entry name" value="Cobalamin (vitamin B12)-binding domain"/>
    <property type="match status" value="1"/>
</dbReference>
<dbReference type="PANTHER" id="PTHR45833:SF1">
    <property type="entry name" value="METHIONINE SYNTHASE"/>
    <property type="match status" value="1"/>
</dbReference>
<dbReference type="InterPro" id="IPR003759">
    <property type="entry name" value="Cbl-bd_cap"/>
</dbReference>
<dbReference type="InterPro" id="IPR036724">
    <property type="entry name" value="Cobalamin-bd_sf"/>
</dbReference>
<dbReference type="Gene3D" id="1.10.1240.10">
    <property type="entry name" value="Methionine synthase domain"/>
    <property type="match status" value="1"/>
</dbReference>
<dbReference type="InterPro" id="IPR050554">
    <property type="entry name" value="Met_Synthase/Corrinoid"/>
</dbReference>
<keyword evidence="2" id="KW-0170">Cobalt</keyword>
<dbReference type="Gene3D" id="3.40.50.280">
    <property type="entry name" value="Cobalamin-binding domain"/>
    <property type="match status" value="1"/>
</dbReference>
<feature type="domain" description="B12-binding N-terminal" evidence="4">
    <location>
        <begin position="1"/>
        <end position="47"/>
    </location>
</feature>
<name>A0ABM7GKU7_9GAMM</name>
<dbReference type="PROSITE" id="PS51337">
    <property type="entry name" value="B12_BINDING_NTER"/>
    <property type="match status" value="1"/>
</dbReference>
<dbReference type="Pfam" id="PF02607">
    <property type="entry name" value="B12-binding_2"/>
    <property type="match status" value="1"/>
</dbReference>
<evidence type="ECO:0000256" key="2">
    <source>
        <dbReference type="ARBA" id="ARBA00023285"/>
    </source>
</evidence>
<dbReference type="SUPFAM" id="SSF47644">
    <property type="entry name" value="Methionine synthase domain"/>
    <property type="match status" value="1"/>
</dbReference>
<evidence type="ECO:0000256" key="1">
    <source>
        <dbReference type="ARBA" id="ARBA00022723"/>
    </source>
</evidence>
<keyword evidence="6" id="KW-1185">Reference proteome</keyword>
<evidence type="ECO:0000313" key="6">
    <source>
        <dbReference type="Proteomes" id="UP000289555"/>
    </source>
</evidence>
<evidence type="ECO:0000259" key="3">
    <source>
        <dbReference type="PROSITE" id="PS51332"/>
    </source>
</evidence>
<organism evidence="5 6">
    <name type="scientific">Vreelandella olivaria</name>
    <dbReference type="NCBI Taxonomy" id="390919"/>
    <lineage>
        <taxon>Bacteria</taxon>
        <taxon>Pseudomonadati</taxon>
        <taxon>Pseudomonadota</taxon>
        <taxon>Gammaproteobacteria</taxon>
        <taxon>Oceanospirillales</taxon>
        <taxon>Halomonadaceae</taxon>
        <taxon>Vreelandella</taxon>
    </lineage>
</organism>
<evidence type="ECO:0000313" key="5">
    <source>
        <dbReference type="EMBL" id="BBI51196.1"/>
    </source>
</evidence>
<feature type="domain" description="B12-binding" evidence="3">
    <location>
        <begin position="50"/>
        <end position="185"/>
    </location>
</feature>
<dbReference type="Pfam" id="PF02310">
    <property type="entry name" value="B12-binding"/>
    <property type="match status" value="1"/>
</dbReference>
<proteinExistence type="predicted"/>